<evidence type="ECO:0000256" key="6">
    <source>
        <dbReference type="ARBA" id="ARBA00022846"/>
    </source>
</evidence>
<dbReference type="AlphaFoldDB" id="D8T442"/>
<dbReference type="GO" id="GO:0005794">
    <property type="term" value="C:Golgi apparatus"/>
    <property type="evidence" value="ECO:0000318"/>
    <property type="project" value="GO_Central"/>
</dbReference>
<keyword evidence="4" id="KW-0963">Cytoplasm</keyword>
<keyword evidence="6" id="KW-0282">Flagellum</keyword>
<feature type="region of interest" description="Disordered" evidence="12">
    <location>
        <begin position="1"/>
        <end position="38"/>
    </location>
</feature>
<dbReference type="GO" id="GO:0008017">
    <property type="term" value="F:microtubule binding"/>
    <property type="evidence" value="ECO:0007669"/>
    <property type="project" value="InterPro"/>
</dbReference>
<evidence type="ECO:0000256" key="5">
    <source>
        <dbReference type="ARBA" id="ARBA00022701"/>
    </source>
</evidence>
<accession>D8T442</accession>
<comment type="similarity">
    <text evidence="3">Belongs to the DRC4 family.</text>
</comment>
<dbReference type="PANTHER" id="PTHR31543">
    <property type="entry name" value="DYNEIN REGULATORY COMPLEX SUBUNIT 4"/>
    <property type="match status" value="1"/>
</dbReference>
<dbReference type="Proteomes" id="UP000001514">
    <property type="component" value="Unassembled WGS sequence"/>
</dbReference>
<proteinExistence type="inferred from homology"/>
<evidence type="ECO:0000256" key="11">
    <source>
        <dbReference type="SAM" id="Coils"/>
    </source>
</evidence>
<evidence type="ECO:0000313" key="15">
    <source>
        <dbReference type="Proteomes" id="UP000001514"/>
    </source>
</evidence>
<keyword evidence="8" id="KW-0969">Cilium</keyword>
<dbReference type="EMBL" id="GL377672">
    <property type="protein sequence ID" value="EFJ08639.1"/>
    <property type="molecule type" value="Genomic_DNA"/>
</dbReference>
<keyword evidence="10" id="KW-0966">Cell projection</keyword>
<name>D8T442_SELML</name>
<dbReference type="Gramene" id="EFJ08639">
    <property type="protein sequence ID" value="EFJ08639"/>
    <property type="gene ID" value="SELMODRAFT_131494"/>
</dbReference>
<keyword evidence="9" id="KW-0206">Cytoskeleton</keyword>
<dbReference type="GO" id="GO:0005874">
    <property type="term" value="C:microtubule"/>
    <property type="evidence" value="ECO:0000318"/>
    <property type="project" value="GO_Central"/>
</dbReference>
<evidence type="ECO:0000313" key="14">
    <source>
        <dbReference type="EMBL" id="EFJ08639.1"/>
    </source>
</evidence>
<feature type="compositionally biased region" description="Low complexity" evidence="12">
    <location>
        <begin position="8"/>
        <end position="19"/>
    </location>
</feature>
<dbReference type="KEGG" id="smo:SELMODRAFT_131494"/>
<feature type="domain" description="Growth arrest-specific protein 8" evidence="13">
    <location>
        <begin position="348"/>
        <end position="427"/>
    </location>
</feature>
<dbReference type="InterPro" id="IPR025593">
    <property type="entry name" value="GAS8_dom"/>
</dbReference>
<evidence type="ECO:0000256" key="4">
    <source>
        <dbReference type="ARBA" id="ARBA00022490"/>
    </source>
</evidence>
<reference evidence="14 15" key="1">
    <citation type="journal article" date="2011" name="Science">
        <title>The Selaginella genome identifies genetic changes associated with the evolution of vascular plants.</title>
        <authorList>
            <person name="Banks J.A."/>
            <person name="Nishiyama T."/>
            <person name="Hasebe M."/>
            <person name="Bowman J.L."/>
            <person name="Gribskov M."/>
            <person name="dePamphilis C."/>
            <person name="Albert V.A."/>
            <person name="Aono N."/>
            <person name="Aoyama T."/>
            <person name="Ambrose B.A."/>
            <person name="Ashton N.W."/>
            <person name="Axtell M.J."/>
            <person name="Barker E."/>
            <person name="Barker M.S."/>
            <person name="Bennetzen J.L."/>
            <person name="Bonawitz N.D."/>
            <person name="Chapple C."/>
            <person name="Cheng C."/>
            <person name="Correa L.G."/>
            <person name="Dacre M."/>
            <person name="DeBarry J."/>
            <person name="Dreyer I."/>
            <person name="Elias M."/>
            <person name="Engstrom E.M."/>
            <person name="Estelle M."/>
            <person name="Feng L."/>
            <person name="Finet C."/>
            <person name="Floyd S.K."/>
            <person name="Frommer W.B."/>
            <person name="Fujita T."/>
            <person name="Gramzow L."/>
            <person name="Gutensohn M."/>
            <person name="Harholt J."/>
            <person name="Hattori M."/>
            <person name="Heyl A."/>
            <person name="Hirai T."/>
            <person name="Hiwatashi Y."/>
            <person name="Ishikawa M."/>
            <person name="Iwata M."/>
            <person name="Karol K.G."/>
            <person name="Koehler B."/>
            <person name="Kolukisaoglu U."/>
            <person name="Kubo M."/>
            <person name="Kurata T."/>
            <person name="Lalonde S."/>
            <person name="Li K."/>
            <person name="Li Y."/>
            <person name="Litt A."/>
            <person name="Lyons E."/>
            <person name="Manning G."/>
            <person name="Maruyama T."/>
            <person name="Michael T.P."/>
            <person name="Mikami K."/>
            <person name="Miyazaki S."/>
            <person name="Morinaga S."/>
            <person name="Murata T."/>
            <person name="Mueller-Roeber B."/>
            <person name="Nelson D.R."/>
            <person name="Obara M."/>
            <person name="Oguri Y."/>
            <person name="Olmstead R.G."/>
            <person name="Onodera N."/>
            <person name="Petersen B.L."/>
            <person name="Pils B."/>
            <person name="Prigge M."/>
            <person name="Rensing S.A."/>
            <person name="Riano-Pachon D.M."/>
            <person name="Roberts A.W."/>
            <person name="Sato Y."/>
            <person name="Scheller H.V."/>
            <person name="Schulz B."/>
            <person name="Schulz C."/>
            <person name="Shakirov E.V."/>
            <person name="Shibagaki N."/>
            <person name="Shinohara N."/>
            <person name="Shippen D.E."/>
            <person name="Soerensen I."/>
            <person name="Sotooka R."/>
            <person name="Sugimoto N."/>
            <person name="Sugita M."/>
            <person name="Sumikawa N."/>
            <person name="Tanurdzic M."/>
            <person name="Theissen G."/>
            <person name="Ulvskov P."/>
            <person name="Wakazuki S."/>
            <person name="Weng J.K."/>
            <person name="Willats W.W."/>
            <person name="Wipf D."/>
            <person name="Wolf P.G."/>
            <person name="Yang L."/>
            <person name="Zimmer A.D."/>
            <person name="Zhu Q."/>
            <person name="Mitros T."/>
            <person name="Hellsten U."/>
            <person name="Loque D."/>
            <person name="Otillar R."/>
            <person name="Salamov A."/>
            <person name="Schmutz J."/>
            <person name="Shapiro H."/>
            <person name="Lindquist E."/>
            <person name="Lucas S."/>
            <person name="Rokhsar D."/>
            <person name="Grigoriev I.V."/>
        </authorList>
    </citation>
    <scope>NUCLEOTIDE SEQUENCE [LARGE SCALE GENOMIC DNA]</scope>
</reference>
<protein>
    <recommendedName>
        <fullName evidence="13">Growth arrest-specific protein 8 domain-containing protein</fullName>
    </recommendedName>
</protein>
<evidence type="ECO:0000256" key="1">
    <source>
        <dbReference type="ARBA" id="ARBA00004230"/>
    </source>
</evidence>
<comment type="subcellular location">
    <subcellularLocation>
        <location evidence="1">Cell projection</location>
        <location evidence="1">Cilium</location>
        <location evidence="1">Flagellum</location>
    </subcellularLocation>
    <subcellularLocation>
        <location evidence="2">Cytoplasm</location>
        <location evidence="2">Cytoskeleton</location>
    </subcellularLocation>
</comment>
<dbReference type="HOGENOM" id="CLU_045343_0_0_1"/>
<dbReference type="eggNOG" id="ENOG502QQDA">
    <property type="taxonomic scope" value="Eukaryota"/>
</dbReference>
<dbReference type="STRING" id="88036.D8T442"/>
<evidence type="ECO:0000256" key="3">
    <source>
        <dbReference type="ARBA" id="ARBA00009859"/>
    </source>
</evidence>
<evidence type="ECO:0000256" key="10">
    <source>
        <dbReference type="ARBA" id="ARBA00023273"/>
    </source>
</evidence>
<dbReference type="InParanoid" id="D8T442"/>
<evidence type="ECO:0000259" key="13">
    <source>
        <dbReference type="Pfam" id="PF13851"/>
    </source>
</evidence>
<evidence type="ECO:0000256" key="7">
    <source>
        <dbReference type="ARBA" id="ARBA00023054"/>
    </source>
</evidence>
<dbReference type="PANTHER" id="PTHR31543:SF0">
    <property type="entry name" value="DYNEIN REGULATORY COMPLEX SUBUNIT 4"/>
    <property type="match status" value="1"/>
</dbReference>
<feature type="domain" description="Growth arrest-specific protein 8" evidence="13">
    <location>
        <begin position="214"/>
        <end position="335"/>
    </location>
</feature>
<organism evidence="15">
    <name type="scientific">Selaginella moellendorffii</name>
    <name type="common">Spikemoss</name>
    <dbReference type="NCBI Taxonomy" id="88036"/>
    <lineage>
        <taxon>Eukaryota</taxon>
        <taxon>Viridiplantae</taxon>
        <taxon>Streptophyta</taxon>
        <taxon>Embryophyta</taxon>
        <taxon>Tracheophyta</taxon>
        <taxon>Lycopodiopsida</taxon>
        <taxon>Selaginellales</taxon>
        <taxon>Selaginellaceae</taxon>
        <taxon>Selaginella</taxon>
    </lineage>
</organism>
<dbReference type="InterPro" id="IPR039308">
    <property type="entry name" value="GAS8"/>
</dbReference>
<gene>
    <name evidence="14" type="ORF">SELMODRAFT_131494</name>
</gene>
<dbReference type="GO" id="GO:0048870">
    <property type="term" value="P:cell motility"/>
    <property type="evidence" value="ECO:0007669"/>
    <property type="project" value="InterPro"/>
</dbReference>
<evidence type="ECO:0000256" key="2">
    <source>
        <dbReference type="ARBA" id="ARBA00004245"/>
    </source>
</evidence>
<evidence type="ECO:0000256" key="8">
    <source>
        <dbReference type="ARBA" id="ARBA00023069"/>
    </source>
</evidence>
<evidence type="ECO:0000256" key="9">
    <source>
        <dbReference type="ARBA" id="ARBA00023212"/>
    </source>
</evidence>
<keyword evidence="7 11" id="KW-0175">Coiled coil</keyword>
<keyword evidence="5" id="KW-0493">Microtubule</keyword>
<dbReference type="GO" id="GO:0031514">
    <property type="term" value="C:motile cilium"/>
    <property type="evidence" value="ECO:0007669"/>
    <property type="project" value="UniProtKB-SubCell"/>
</dbReference>
<keyword evidence="15" id="KW-1185">Reference proteome</keyword>
<feature type="compositionally biased region" description="Basic and acidic residues" evidence="12">
    <location>
        <begin position="24"/>
        <end position="38"/>
    </location>
</feature>
<feature type="coiled-coil region" evidence="11">
    <location>
        <begin position="309"/>
        <end position="343"/>
    </location>
</feature>
<dbReference type="GO" id="GO:0031267">
    <property type="term" value="F:small GTPase binding"/>
    <property type="evidence" value="ECO:0007669"/>
    <property type="project" value="InterPro"/>
</dbReference>
<sequence length="470" mass="55221">MAPKGKEPAPAVEEAAAAPSTQELEGKIRALNAEKEKEERARNRVQIERDKLNTFYELKKKEVDQCKAVLFIKDHDIQGIEERHRVQMQVFNQKTRHLQYEQQGIIGAVKGDNEIALKLFAEQAATREHQLLDEQRLLKSKVREVELGYEDTIRQLKLDHAKEISMIRQEYDAKAKDLVQSNERKCKKIEEDSELRKKQEVHEIEERKNQHIIELMKKHEKAFADIKFYYNDITQNNLDLIKTLKEDITDMKKKEQANEKFMYEIAQENKHSMEPLTKALKELDVLRKHIQLLNFNQDRQALQQLRVHYADTLEQIKHLEWQYRSLQEKMDKAKQAILRHDELILPLQVQEDKDDLYARFESCIFDVQQKCGLKSMLLEKKLHVVQEQLEKKEAQLGESLAGKLQPGKVDYKFDKVLETKNQQIKSLYYELGRVTKAHDSIVKAFEVKLAALGVPLQEMGLPYYLSKIQL</sequence>
<evidence type="ECO:0000256" key="12">
    <source>
        <dbReference type="SAM" id="MobiDB-lite"/>
    </source>
</evidence>
<dbReference type="Pfam" id="PF13851">
    <property type="entry name" value="GAS"/>
    <property type="match status" value="2"/>
</dbReference>